<feature type="domain" description="Leucine-binding protein" evidence="6">
    <location>
        <begin position="34"/>
        <end position="381"/>
    </location>
</feature>
<dbReference type="InterPro" id="IPR028082">
    <property type="entry name" value="Peripla_BP_I"/>
</dbReference>
<dbReference type="RefSeq" id="WP_329510793.1">
    <property type="nucleotide sequence ID" value="NZ_BAAAYZ010000067.1"/>
</dbReference>
<evidence type="ECO:0000259" key="6">
    <source>
        <dbReference type="Pfam" id="PF13458"/>
    </source>
</evidence>
<dbReference type="InterPro" id="IPR051010">
    <property type="entry name" value="BCAA_transport"/>
</dbReference>
<proteinExistence type="inferred from homology"/>
<dbReference type="CDD" id="cd06338">
    <property type="entry name" value="PBP1_ABC_ligand_binding-like"/>
    <property type="match status" value="1"/>
</dbReference>
<dbReference type="Proteomes" id="UP001333996">
    <property type="component" value="Unassembled WGS sequence"/>
</dbReference>
<dbReference type="Pfam" id="PF13458">
    <property type="entry name" value="Peripla_BP_6"/>
    <property type="match status" value="1"/>
</dbReference>
<dbReference type="SUPFAM" id="SSF53822">
    <property type="entry name" value="Periplasmic binding protein-like I"/>
    <property type="match status" value="1"/>
</dbReference>
<keyword evidence="8" id="KW-1185">Reference proteome</keyword>
<feature type="signal peptide" evidence="5">
    <location>
        <begin position="1"/>
        <end position="20"/>
    </location>
</feature>
<comment type="similarity">
    <text evidence="1">Belongs to the leucine-binding protein family.</text>
</comment>
<evidence type="ECO:0000313" key="8">
    <source>
        <dbReference type="Proteomes" id="UP001333996"/>
    </source>
</evidence>
<evidence type="ECO:0000256" key="2">
    <source>
        <dbReference type="ARBA" id="ARBA00022448"/>
    </source>
</evidence>
<gene>
    <name evidence="7" type="ORF">VXC91_31710</name>
</gene>
<dbReference type="PRINTS" id="PR00337">
    <property type="entry name" value="LEUILEVALBP"/>
</dbReference>
<keyword evidence="3 5" id="KW-0732">Signal</keyword>
<comment type="caution">
    <text evidence="7">The sequence shown here is derived from an EMBL/GenBank/DDBJ whole genome shotgun (WGS) entry which is preliminary data.</text>
</comment>
<evidence type="ECO:0000256" key="1">
    <source>
        <dbReference type="ARBA" id="ARBA00010062"/>
    </source>
</evidence>
<dbReference type="PANTHER" id="PTHR30483">
    <property type="entry name" value="LEUCINE-SPECIFIC-BINDING PROTEIN"/>
    <property type="match status" value="1"/>
</dbReference>
<dbReference type="InterPro" id="IPR028081">
    <property type="entry name" value="Leu-bd"/>
</dbReference>
<feature type="chain" id="PRO_5046591225" evidence="5">
    <location>
        <begin position="21"/>
        <end position="406"/>
    </location>
</feature>
<dbReference type="InterPro" id="IPR000709">
    <property type="entry name" value="Leu_Ile_Val-bd"/>
</dbReference>
<evidence type="ECO:0000256" key="4">
    <source>
        <dbReference type="ARBA" id="ARBA00022970"/>
    </source>
</evidence>
<reference evidence="7" key="1">
    <citation type="submission" date="2024-01" db="EMBL/GenBank/DDBJ databases">
        <title>First draft genome sequence data of TA4-1, the type strain of Gram-positive actinobacterium Streptomyces chiangmaiensis.</title>
        <authorList>
            <person name="Yasawong M."/>
            <person name="Nantapong N."/>
        </authorList>
    </citation>
    <scope>NUCLEOTIDE SEQUENCE</scope>
    <source>
        <strain evidence="7">TA4-1</strain>
    </source>
</reference>
<evidence type="ECO:0000313" key="7">
    <source>
        <dbReference type="EMBL" id="MED7826394.1"/>
    </source>
</evidence>
<evidence type="ECO:0000256" key="3">
    <source>
        <dbReference type="ARBA" id="ARBA00022729"/>
    </source>
</evidence>
<sequence>MAALAAATAAALAACGPATGGPAQGAGDGPGKGTLTIGVSLSLTGDFADPGKAAKRGYDLWASDVNARGGVLGRKVSLKVVDDTSNPNQVTTNYTNLITKDKVDLVIGPYSSLLTIPASQVAKRYGYAFLEPAGGGPKVFAQHLDNLFFVQPAAIVKQGDIFVDYLLSLPPAKRPKTAAFASLDDPFAAPLADNVRKRLEAAGIKTVYAQTYPDNLTDLTPVIAKVAAAKPDLLVSGTQSEDAYAQVKAMIQLGFNPRWLFVSNGANNPVEFPDKVGEDNTEGIFTTGDWFAGSQQPGAPGFVKAYLAKYGGQENDIDTTSAEAYSVGTLIEQVAKKTGKLDNETLISALHSGTWRTPVGDLSWDANGEPKGHYTLVQWQKHRLTPVYPAGTAAAGPLTAKPAWGE</sequence>
<evidence type="ECO:0000256" key="5">
    <source>
        <dbReference type="SAM" id="SignalP"/>
    </source>
</evidence>
<protein>
    <submittedName>
        <fullName evidence="7">Amino acid ABC transporter substrate-binding protein</fullName>
    </submittedName>
</protein>
<dbReference type="Gene3D" id="3.40.50.2300">
    <property type="match status" value="2"/>
</dbReference>
<keyword evidence="2" id="KW-0813">Transport</keyword>
<keyword evidence="4" id="KW-0029">Amino-acid transport</keyword>
<accession>A0ABU7FQQ5</accession>
<dbReference type="EMBL" id="JAYWVC010000155">
    <property type="protein sequence ID" value="MED7826394.1"/>
    <property type="molecule type" value="Genomic_DNA"/>
</dbReference>
<name>A0ABU7FQQ5_9ACTN</name>
<organism evidence="7 8">
    <name type="scientific">Streptomyces chiangmaiensis</name>
    <dbReference type="NCBI Taxonomy" id="766497"/>
    <lineage>
        <taxon>Bacteria</taxon>
        <taxon>Bacillati</taxon>
        <taxon>Actinomycetota</taxon>
        <taxon>Actinomycetes</taxon>
        <taxon>Kitasatosporales</taxon>
        <taxon>Streptomycetaceae</taxon>
        <taxon>Streptomyces</taxon>
    </lineage>
</organism>
<dbReference type="PANTHER" id="PTHR30483:SF37">
    <property type="entry name" value="ABC TRANSPORTER SUBSTRATE-BINDING PROTEIN"/>
    <property type="match status" value="1"/>
</dbReference>